<dbReference type="Proteomes" id="UP000256869">
    <property type="component" value="Unassembled WGS sequence"/>
</dbReference>
<keyword evidence="3 7" id="KW-0472">Membrane</keyword>
<comment type="caution">
    <text evidence="10">The sequence shown here is derived from an EMBL/GenBank/DDBJ whole genome shotgun (WGS) entry which is preliminary data.</text>
</comment>
<comment type="subcellular location">
    <subcellularLocation>
        <location evidence="1">Cell membrane</location>
    </subcellularLocation>
</comment>
<dbReference type="InterPro" id="IPR004089">
    <property type="entry name" value="MCPsignal_dom"/>
</dbReference>
<accession>A0A3D9I278</accession>
<dbReference type="GO" id="GO:0007165">
    <property type="term" value="P:signal transduction"/>
    <property type="evidence" value="ECO:0007669"/>
    <property type="project" value="UniProtKB-KW"/>
</dbReference>
<dbReference type="OrthoDB" id="107771at2"/>
<dbReference type="RefSeq" id="WP_115994705.1">
    <property type="nucleotide sequence ID" value="NZ_QRDY01000016.1"/>
</dbReference>
<evidence type="ECO:0000256" key="2">
    <source>
        <dbReference type="ARBA" id="ARBA00022475"/>
    </source>
</evidence>
<proteinExistence type="inferred from homology"/>
<keyword evidence="7" id="KW-1133">Transmembrane helix</keyword>
<gene>
    <name evidence="10" type="ORF">DFP95_11666</name>
</gene>
<organism evidence="10 11">
    <name type="scientific">Cohnella lupini</name>
    <dbReference type="NCBI Taxonomy" id="1294267"/>
    <lineage>
        <taxon>Bacteria</taxon>
        <taxon>Bacillati</taxon>
        <taxon>Bacillota</taxon>
        <taxon>Bacilli</taxon>
        <taxon>Bacillales</taxon>
        <taxon>Paenibacillaceae</taxon>
        <taxon>Cohnella</taxon>
    </lineage>
</organism>
<dbReference type="GO" id="GO:0005886">
    <property type="term" value="C:plasma membrane"/>
    <property type="evidence" value="ECO:0007669"/>
    <property type="project" value="UniProtKB-SubCell"/>
</dbReference>
<evidence type="ECO:0000256" key="7">
    <source>
        <dbReference type="SAM" id="Phobius"/>
    </source>
</evidence>
<comment type="similarity">
    <text evidence="5">Belongs to the methyl-accepting chemotaxis (MCP) protein family.</text>
</comment>
<dbReference type="Gene3D" id="1.10.287.950">
    <property type="entry name" value="Methyl-accepting chemotaxis protein"/>
    <property type="match status" value="1"/>
</dbReference>
<dbReference type="PANTHER" id="PTHR32089:SF112">
    <property type="entry name" value="LYSOZYME-LIKE PROTEIN-RELATED"/>
    <property type="match status" value="1"/>
</dbReference>
<keyword evidence="11" id="KW-1185">Reference proteome</keyword>
<evidence type="ECO:0000313" key="10">
    <source>
        <dbReference type="EMBL" id="RED55740.1"/>
    </source>
</evidence>
<dbReference type="PROSITE" id="PS50885">
    <property type="entry name" value="HAMP"/>
    <property type="match status" value="1"/>
</dbReference>
<feature type="transmembrane region" description="Helical" evidence="7">
    <location>
        <begin position="47"/>
        <end position="67"/>
    </location>
</feature>
<dbReference type="InterPro" id="IPR003660">
    <property type="entry name" value="HAMP_dom"/>
</dbReference>
<dbReference type="SUPFAM" id="SSF58104">
    <property type="entry name" value="Methyl-accepting chemotaxis protein (MCP) signaling domain"/>
    <property type="match status" value="1"/>
</dbReference>
<feature type="domain" description="Methyl-accepting transducer" evidence="8">
    <location>
        <begin position="143"/>
        <end position="379"/>
    </location>
</feature>
<evidence type="ECO:0000256" key="4">
    <source>
        <dbReference type="ARBA" id="ARBA00023224"/>
    </source>
</evidence>
<dbReference type="PROSITE" id="PS50111">
    <property type="entry name" value="CHEMOTAXIS_TRANSDUC_2"/>
    <property type="match status" value="1"/>
</dbReference>
<reference evidence="10 11" key="1">
    <citation type="submission" date="2018-07" db="EMBL/GenBank/DDBJ databases">
        <title>Genomic Encyclopedia of Type Strains, Phase III (KMG-III): the genomes of soil and plant-associated and newly described type strains.</title>
        <authorList>
            <person name="Whitman W."/>
        </authorList>
    </citation>
    <scope>NUCLEOTIDE SEQUENCE [LARGE SCALE GENOMIC DNA]</scope>
    <source>
        <strain evidence="10 11">CECT 8236</strain>
    </source>
</reference>
<keyword evidence="7" id="KW-0812">Transmembrane</keyword>
<evidence type="ECO:0000256" key="3">
    <source>
        <dbReference type="ARBA" id="ARBA00023136"/>
    </source>
</evidence>
<dbReference type="SMART" id="SM00283">
    <property type="entry name" value="MA"/>
    <property type="match status" value="1"/>
</dbReference>
<dbReference type="PANTHER" id="PTHR32089">
    <property type="entry name" value="METHYL-ACCEPTING CHEMOTAXIS PROTEIN MCPB"/>
    <property type="match status" value="1"/>
</dbReference>
<name>A0A3D9I278_9BACL</name>
<evidence type="ECO:0000313" key="11">
    <source>
        <dbReference type="Proteomes" id="UP000256869"/>
    </source>
</evidence>
<evidence type="ECO:0000256" key="1">
    <source>
        <dbReference type="ARBA" id="ARBA00004236"/>
    </source>
</evidence>
<evidence type="ECO:0000256" key="6">
    <source>
        <dbReference type="PROSITE-ProRule" id="PRU00284"/>
    </source>
</evidence>
<dbReference type="EMBL" id="QRDY01000016">
    <property type="protein sequence ID" value="RED55740.1"/>
    <property type="molecule type" value="Genomic_DNA"/>
</dbReference>
<dbReference type="Pfam" id="PF00015">
    <property type="entry name" value="MCPsignal"/>
    <property type="match status" value="1"/>
</dbReference>
<dbReference type="Gene3D" id="1.10.8.500">
    <property type="entry name" value="HAMP domain in histidine kinase"/>
    <property type="match status" value="1"/>
</dbReference>
<evidence type="ECO:0000256" key="5">
    <source>
        <dbReference type="ARBA" id="ARBA00029447"/>
    </source>
</evidence>
<sequence length="429" mass="47304">MKYTIQIKLMISFTLAALLLGLNGQMWYSFAQRLHSQRLSDASFESELLQSLGVTVGLFALVIIIGLRASRAISKPAAKIVESLEILSLGNLQEAELRLLQRDELGDAAKALNLLRRNLRSLIRRVADSSSELTIGVDTLNESADQTVRTAKQIGDATQTISLGSERQVDRVAVTVNSFMQINNGLQKIAEFSETVDNSAWSAVKEAEAGNEVIRSNVEQMKSIQTAFGRSADIVRNLGERSEEIARFVSTIQDISDTTNLLALNASIEAARAGEHGRGFSVVADRVKQLAYESKQATRQISQLIASIQNEIRLAFETMQTSRTEVQTGMNMMTEAGQSFQQILHAIHDVRERSLQVRDITEEASSQSTNIALTFTELESIARTAWESSVGVANFSLNQATSMEGLFQATESLQKMASELDDLVHRFRT</sequence>
<dbReference type="AlphaFoldDB" id="A0A3D9I278"/>
<keyword evidence="4 6" id="KW-0807">Transducer</keyword>
<evidence type="ECO:0000259" key="8">
    <source>
        <dbReference type="PROSITE" id="PS50111"/>
    </source>
</evidence>
<protein>
    <submittedName>
        <fullName evidence="10">Methyl-accepting chemotaxis protein</fullName>
    </submittedName>
</protein>
<keyword evidence="2" id="KW-1003">Cell membrane</keyword>
<feature type="domain" description="HAMP" evidence="9">
    <location>
        <begin position="71"/>
        <end position="124"/>
    </location>
</feature>
<evidence type="ECO:0000259" key="9">
    <source>
        <dbReference type="PROSITE" id="PS50885"/>
    </source>
</evidence>